<gene>
    <name evidence="1" type="ORF">DPRO_1988</name>
</gene>
<proteinExistence type="predicted"/>
<keyword evidence="2" id="KW-1185">Reference proteome</keyword>
<dbReference type="InterPro" id="IPR027417">
    <property type="entry name" value="P-loop_NTPase"/>
</dbReference>
<dbReference type="Proteomes" id="UP000219215">
    <property type="component" value="Chromosome DPRO"/>
</dbReference>
<protein>
    <submittedName>
        <fullName evidence="1">Uncharacterized protein</fullName>
    </submittedName>
</protein>
<name>A0A2C8F809_9BACT</name>
<dbReference type="KEGG" id="pprf:DPRO_1988"/>
<dbReference type="RefSeq" id="WP_157917428.1">
    <property type="nucleotide sequence ID" value="NZ_LT907975.1"/>
</dbReference>
<evidence type="ECO:0000313" key="1">
    <source>
        <dbReference type="EMBL" id="SOB58891.1"/>
    </source>
</evidence>
<accession>A0A2C8F809</accession>
<reference evidence="2" key="1">
    <citation type="submission" date="2017-09" db="EMBL/GenBank/DDBJ databases">
        <authorList>
            <person name="Regsiter A."/>
            <person name="William W."/>
        </authorList>
    </citation>
    <scope>NUCLEOTIDE SEQUENCE [LARGE SCALE GENOMIC DNA]</scope>
    <source>
        <strain evidence="2">500-1</strain>
    </source>
</reference>
<dbReference type="EMBL" id="LT907975">
    <property type="protein sequence ID" value="SOB58891.1"/>
    <property type="molecule type" value="Genomic_DNA"/>
</dbReference>
<dbReference type="Gene3D" id="3.40.50.300">
    <property type="entry name" value="P-loop containing nucleotide triphosphate hydrolases"/>
    <property type="match status" value="1"/>
</dbReference>
<dbReference type="SUPFAM" id="SSF52540">
    <property type="entry name" value="P-loop containing nucleoside triphosphate hydrolases"/>
    <property type="match status" value="1"/>
</dbReference>
<dbReference type="AlphaFoldDB" id="A0A2C8F809"/>
<organism evidence="1 2">
    <name type="scientific">Pseudodesulfovibrio profundus</name>
    <dbReference type="NCBI Taxonomy" id="57320"/>
    <lineage>
        <taxon>Bacteria</taxon>
        <taxon>Pseudomonadati</taxon>
        <taxon>Thermodesulfobacteriota</taxon>
        <taxon>Desulfovibrionia</taxon>
        <taxon>Desulfovibrionales</taxon>
        <taxon>Desulfovibrionaceae</taxon>
    </lineage>
</organism>
<sequence>MKVCMIGTGGSGKTAYLYLMLKRIIIGPENCTIDPGDSYVHQEIDMNRWPLKTDYLQDDGTFKPSILRINRTTRKGPCSVNIPDISGAVFEDLDEMLKEINKGNRKIGPSLFNNDPMHKDQHNILRYIEGCGGIILLIDLQLERENKDEEWRRHLFQTAQVLNLIRKQVFLPDSPSKYRRPLMIVLSKSDLLKDDRSTPGMFDAGEKVHDYLVKIGGQPVIAAANNLYEEDCIIYAMHSSVVETKPDSNNEKPIPNYQACFNYPYDEYTKQFMLFLERLNDK</sequence>
<evidence type="ECO:0000313" key="2">
    <source>
        <dbReference type="Proteomes" id="UP000219215"/>
    </source>
</evidence>